<evidence type="ECO:0000259" key="2">
    <source>
        <dbReference type="Pfam" id="PF16655"/>
    </source>
</evidence>
<dbReference type="Gene3D" id="2.60.40.380">
    <property type="entry name" value="Purple acid phosphatase-like, N-terminal"/>
    <property type="match status" value="1"/>
</dbReference>
<dbReference type="PROSITE" id="PS51318">
    <property type="entry name" value="TAT"/>
    <property type="match status" value="1"/>
</dbReference>
<proteinExistence type="predicted"/>
<geneLocation type="plasmid" evidence="3 4">
    <name>1</name>
</geneLocation>
<feature type="domain" description="PhoD-like phosphatase metallophosphatase" evidence="1">
    <location>
        <begin position="165"/>
        <end position="519"/>
    </location>
</feature>
<dbReference type="InterPro" id="IPR038607">
    <property type="entry name" value="PhoD-like_sf"/>
</dbReference>
<sequence>MPEPLLPRRAFVGASLAAGAAGAAALVRGRRVWTPADGAPALITSEQLRPQLPSGVQAGDPLPDRAMLWSRTDRPARVSVEWATREDFRGARRVRGPVARADAAFTTHLDLAGLPPGATVHYRLRYESEASPGAWSEPLVGRFQTAPLPNAAPTRGVRVAWSADMVGQGWGIDASRGGLRIYDALRRAEPDLFVHSGDNIYADGPLASEVALDDGTVWRNLVTEAKSKVAETLDEFRGNFAYHLLDPHARAFHAEVPMVAQWDDHEVCNNWYHELVLADDARYTEKRAHVLAERAKQALFEFLPIRPNAAEPRRVYRRFAWGPLLEVFVVDLRSYRAANSPNRQPTPSAATALFGATQLAWLQRALRSSRATWKVIASDLPIGLIVPDPPRGPERTYESFANADPGPPLGREHEIAALLGFLKRERIRNVVWITADVHYAAAHHYAPERAAFTDFDAFWEFVAGPMHAGTFGPNALDATFGPEVRFARVAPKPNRPPSDGLQFYGTLDVDPRTRALTAALHDVAGTRLWSTDLAPA</sequence>
<dbReference type="InParanoid" id="W0RP72"/>
<reference evidence="3" key="2">
    <citation type="journal article" date="2014" name="Genome Announc.">
        <title>Genome Sequence and Methylome of Soil Bacterium Gemmatirosa kalamazoonensis KBS708T, a Member of the Rarely Cultivated Gemmatimonadetes Phylum.</title>
        <authorList>
            <person name="Debruyn J.M."/>
            <person name="Radosevich M."/>
            <person name="Wommack K.E."/>
            <person name="Polson S.W."/>
            <person name="Hauser L.J."/>
            <person name="Fawaz M.N."/>
            <person name="Korlach J."/>
            <person name="Tsai Y.C."/>
        </authorList>
    </citation>
    <scope>NUCLEOTIDE SEQUENCE [LARGE SCALE GENOMIC DNA]</scope>
    <source>
        <strain evidence="3">KBS708</strain>
        <plasmid evidence="3">1</plasmid>
    </source>
</reference>
<dbReference type="PANTHER" id="PTHR43606">
    <property type="entry name" value="PHOSPHATASE, PUTATIVE (AFU_ORTHOLOGUE AFUA_6G08710)-RELATED"/>
    <property type="match status" value="1"/>
</dbReference>
<dbReference type="InterPro" id="IPR018946">
    <property type="entry name" value="PhoD-like_MPP"/>
</dbReference>
<protein>
    <submittedName>
        <fullName evidence="3">Alkaline phosphatase D-related protein</fullName>
    </submittedName>
</protein>
<dbReference type="InterPro" id="IPR052900">
    <property type="entry name" value="Phospholipid_Metab_Enz"/>
</dbReference>
<dbReference type="Pfam" id="PF16655">
    <property type="entry name" value="PhoD_N"/>
    <property type="match status" value="1"/>
</dbReference>
<dbReference type="InterPro" id="IPR032093">
    <property type="entry name" value="PhoD_N"/>
</dbReference>
<dbReference type="Gene3D" id="3.60.21.70">
    <property type="entry name" value="PhoD-like phosphatase"/>
    <property type="match status" value="1"/>
</dbReference>
<dbReference type="InterPro" id="IPR006311">
    <property type="entry name" value="TAT_signal"/>
</dbReference>
<organism evidence="3 4">
    <name type="scientific">Gemmatirosa kalamazoonensis</name>
    <dbReference type="NCBI Taxonomy" id="861299"/>
    <lineage>
        <taxon>Bacteria</taxon>
        <taxon>Pseudomonadati</taxon>
        <taxon>Gemmatimonadota</taxon>
        <taxon>Gemmatimonadia</taxon>
        <taxon>Gemmatimonadales</taxon>
        <taxon>Gemmatimonadaceae</taxon>
        <taxon>Gemmatirosa</taxon>
    </lineage>
</organism>
<reference evidence="3" key="1">
    <citation type="submission" date="2013-12" db="EMBL/GenBank/DDBJ databases">
        <authorList>
            <person name="DeBruyn J.M."/>
            <person name="Radosevich M."/>
            <person name="Wommack K.Eric."/>
            <person name="Polson S."/>
            <person name="Hauser L.J."/>
            <person name="Fawaz M.N."/>
            <person name="Korlach J."/>
            <person name="Tsai Y.-C."/>
        </authorList>
    </citation>
    <scope>NUCLEOTIDE SEQUENCE</scope>
    <source>
        <strain evidence="3">KBS708</strain>
        <plasmid evidence="3">1</plasmid>
    </source>
</reference>
<keyword evidence="4" id="KW-1185">Reference proteome</keyword>
<evidence type="ECO:0000259" key="1">
    <source>
        <dbReference type="Pfam" id="PF09423"/>
    </source>
</evidence>
<dbReference type="CDD" id="cd07389">
    <property type="entry name" value="MPP_PhoD"/>
    <property type="match status" value="1"/>
</dbReference>
<dbReference type="HOGENOM" id="CLU_525464_0_0_0"/>
<dbReference type="PATRIC" id="fig|861299.3.peg.5054"/>
<dbReference type="Pfam" id="PF09423">
    <property type="entry name" value="PhoD"/>
    <property type="match status" value="1"/>
</dbReference>
<dbReference type="Proteomes" id="UP000019151">
    <property type="component" value="Plasmid 1"/>
</dbReference>
<evidence type="ECO:0000313" key="4">
    <source>
        <dbReference type="Proteomes" id="UP000019151"/>
    </source>
</evidence>
<feature type="domain" description="Phospholipase D N-terminal" evidence="2">
    <location>
        <begin position="55"/>
        <end position="145"/>
    </location>
</feature>
<dbReference type="EMBL" id="CP007129">
    <property type="protein sequence ID" value="AHG92536.1"/>
    <property type="molecule type" value="Genomic_DNA"/>
</dbReference>
<dbReference type="RefSeq" id="WP_025413870.1">
    <property type="nucleotide sequence ID" value="NZ_CP007129.1"/>
</dbReference>
<gene>
    <name evidence="3" type="ORF">J421_5001</name>
</gene>
<evidence type="ECO:0000313" key="3">
    <source>
        <dbReference type="EMBL" id="AHG92536.1"/>
    </source>
</evidence>
<accession>W0RP72</accession>
<dbReference type="KEGG" id="gba:J421_5001"/>
<dbReference type="PANTHER" id="PTHR43606:SF1">
    <property type="entry name" value="PHOD-LIKE PHOSPHATASE METALLOPHOSPHATASE DOMAIN-CONTAINING PROTEIN"/>
    <property type="match status" value="1"/>
</dbReference>
<dbReference type="InterPro" id="IPR029052">
    <property type="entry name" value="Metallo-depent_PP-like"/>
</dbReference>
<dbReference type="SUPFAM" id="SSF56300">
    <property type="entry name" value="Metallo-dependent phosphatases"/>
    <property type="match status" value="1"/>
</dbReference>
<dbReference type="OrthoDB" id="327733at2"/>
<dbReference type="AlphaFoldDB" id="W0RP72"/>
<keyword evidence="3" id="KW-0614">Plasmid</keyword>
<name>W0RP72_9BACT</name>